<evidence type="ECO:0000313" key="3">
    <source>
        <dbReference type="Proteomes" id="UP001439984"/>
    </source>
</evidence>
<feature type="region of interest" description="Disordered" evidence="1">
    <location>
        <begin position="126"/>
        <end position="148"/>
    </location>
</feature>
<accession>A0ABV1IML3</accession>
<proteinExistence type="predicted"/>
<evidence type="ECO:0008006" key="4">
    <source>
        <dbReference type="Google" id="ProtNLM"/>
    </source>
</evidence>
<gene>
    <name evidence="2" type="ORF">AAAU72_06230</name>
</gene>
<reference evidence="2 3" key="1">
    <citation type="submission" date="2024-04" db="EMBL/GenBank/DDBJ databases">
        <title>Human intestinal bacterial collection.</title>
        <authorList>
            <person name="Pauvert C."/>
            <person name="Hitch T.C.A."/>
            <person name="Clavel T."/>
        </authorList>
    </citation>
    <scope>NUCLEOTIDE SEQUENCE [LARGE SCALE GENOMIC DNA]</scope>
    <source>
        <strain evidence="2 3">CLA-AA-H236</strain>
    </source>
</reference>
<dbReference type="SUPFAM" id="SSF46785">
    <property type="entry name" value="Winged helix' DNA-binding domain"/>
    <property type="match status" value="1"/>
</dbReference>
<evidence type="ECO:0000313" key="2">
    <source>
        <dbReference type="EMBL" id="MEQ2687775.1"/>
    </source>
</evidence>
<protein>
    <recommendedName>
        <fullName evidence="4">DnaD domain protein</fullName>
    </recommendedName>
</protein>
<keyword evidence="3" id="KW-1185">Reference proteome</keyword>
<evidence type="ECO:0000256" key="1">
    <source>
        <dbReference type="SAM" id="MobiDB-lite"/>
    </source>
</evidence>
<sequence length="265" mass="29321">MGIDPSRGFVAIPRGLTDWEWYSEPNTARLFIHLLLTANWQEKQWQGITIHPGELVTSRAKLAKQLRMSEQSVRTALMHLQSTNCITSKAGPRYSVITINNYAEIIGSTKQSTSNQPAPNQDLTKITKKTRQSSSACATPEPTPTKTTSPMVMEFEQHICKLSAQGKAQLTGYADRLGEELVLAVIGRCADLGAYSWVYVRKALAEAEAQGCKSVEEYRKLHPTGSGRKIRVDRAEPSGNDFLKNAERRRPLKKKGASECDDGSA</sequence>
<dbReference type="Proteomes" id="UP001439984">
    <property type="component" value="Unassembled WGS sequence"/>
</dbReference>
<dbReference type="InterPro" id="IPR036390">
    <property type="entry name" value="WH_DNA-bd_sf"/>
</dbReference>
<organism evidence="2 3">
    <name type="scientific">Faecalibacterium longum</name>
    <dbReference type="NCBI Taxonomy" id="1851428"/>
    <lineage>
        <taxon>Bacteria</taxon>
        <taxon>Bacillati</taxon>
        <taxon>Bacillota</taxon>
        <taxon>Clostridia</taxon>
        <taxon>Eubacteriales</taxon>
        <taxon>Oscillospiraceae</taxon>
        <taxon>Faecalibacterium</taxon>
    </lineage>
</organism>
<feature type="region of interest" description="Disordered" evidence="1">
    <location>
        <begin position="224"/>
        <end position="265"/>
    </location>
</feature>
<name>A0ABV1IML3_9FIRM</name>
<comment type="caution">
    <text evidence="2">The sequence shown here is derived from an EMBL/GenBank/DDBJ whole genome shotgun (WGS) entry which is preliminary data.</text>
</comment>
<dbReference type="RefSeq" id="WP_227623327.1">
    <property type="nucleotide sequence ID" value="NZ_JBBNIB010000106.1"/>
</dbReference>
<dbReference type="EMBL" id="JBBNIB010000106">
    <property type="protein sequence ID" value="MEQ2687775.1"/>
    <property type="molecule type" value="Genomic_DNA"/>
</dbReference>